<feature type="coiled-coil region" evidence="7">
    <location>
        <begin position="297"/>
        <end position="324"/>
    </location>
</feature>
<gene>
    <name evidence="11" type="primary">rpoD</name>
    <name evidence="6" type="synonym">sigA</name>
    <name evidence="11" type="ORF">ACFQMJ_11775</name>
</gene>
<sequence length="375" mass="42810">MANDQHTGLETESTLEQVKAQLIEQGKKKSSLTYKDIMEKLSPFDQDPEQIDEFFEQLADIGIEVSNDHDDLGRHGGDDDERDEFNFDDDLSLPPGIKINDPVRMYLKEIGRVPLLGADDEVELAKKIEIGGPDGEEAKKRLAEANLRLVVSIAKRYVGRGMLFLDLIQEGNMGLLKAVEKFDYDKGFKFSTYATWWIRQAITRAIADQARTIRIPVHMVETINKLIRVSRQLLQELGREPTPEEIAEQMELSVDKVREIMKIAQEPVSLETPIGEEDDSHLGDFIEDQEALAPADAAAYELLKEQLEDVLDTLTEREENVLRLRFGLDDGRTRTLEEVGKVFGVTRERIRQIEAKALRKLRHPSRSKRLKDFLE</sequence>
<dbReference type="InterPro" id="IPR009042">
    <property type="entry name" value="RNA_pol_sigma70_r1_2"/>
</dbReference>
<feature type="domain" description="RNA polymerase sigma-70" evidence="10">
    <location>
        <begin position="335"/>
        <end position="361"/>
    </location>
</feature>
<comment type="function">
    <text evidence="6">Sigma factors are initiation factors that promote the attachment of RNA polymerase to specific initiation sites and are then released. This sigma factor is the primary sigma factor during exponential growth.</text>
</comment>
<proteinExistence type="inferred from homology"/>
<keyword evidence="1 6" id="KW-0963">Cytoplasm</keyword>
<comment type="subcellular location">
    <subcellularLocation>
        <location evidence="6">Cytoplasm</location>
    </subcellularLocation>
</comment>
<dbReference type="Pfam" id="PF04539">
    <property type="entry name" value="Sigma70_r3"/>
    <property type="match status" value="1"/>
</dbReference>
<keyword evidence="2 6" id="KW-0805">Transcription regulation</keyword>
<dbReference type="InterPro" id="IPR012760">
    <property type="entry name" value="RNA_pol_sigma_RpoD_C"/>
</dbReference>
<feature type="region of interest" description="Sigma-70 factor domain-4" evidence="6">
    <location>
        <begin position="310"/>
        <end position="363"/>
    </location>
</feature>
<comment type="subunit">
    <text evidence="6">Interacts transiently with the RNA polymerase catalytic core.</text>
</comment>
<feature type="compositionally biased region" description="Acidic residues" evidence="8">
    <location>
        <begin position="78"/>
        <end position="87"/>
    </location>
</feature>
<evidence type="ECO:0000256" key="2">
    <source>
        <dbReference type="ARBA" id="ARBA00023015"/>
    </source>
</evidence>
<evidence type="ECO:0000256" key="6">
    <source>
        <dbReference type="HAMAP-Rule" id="MF_00963"/>
    </source>
</evidence>
<dbReference type="InterPro" id="IPR013324">
    <property type="entry name" value="RNA_pol_sigma_r3/r4-like"/>
</dbReference>
<dbReference type="EMBL" id="JBHTAI010000006">
    <property type="protein sequence ID" value="MFC7149205.1"/>
    <property type="molecule type" value="Genomic_DNA"/>
</dbReference>
<dbReference type="Pfam" id="PF04542">
    <property type="entry name" value="Sigma70_r2"/>
    <property type="match status" value="1"/>
</dbReference>
<dbReference type="PROSITE" id="PS00715">
    <property type="entry name" value="SIGMA70_1"/>
    <property type="match status" value="1"/>
</dbReference>
<evidence type="ECO:0000256" key="3">
    <source>
        <dbReference type="ARBA" id="ARBA00023082"/>
    </source>
</evidence>
<evidence type="ECO:0000256" key="5">
    <source>
        <dbReference type="ARBA" id="ARBA00023163"/>
    </source>
</evidence>
<organism evidence="11 12">
    <name type="scientific">Cohnella cellulosilytica</name>
    <dbReference type="NCBI Taxonomy" id="986710"/>
    <lineage>
        <taxon>Bacteria</taxon>
        <taxon>Bacillati</taxon>
        <taxon>Bacillota</taxon>
        <taxon>Bacilli</taxon>
        <taxon>Bacillales</taxon>
        <taxon>Paenibacillaceae</taxon>
        <taxon>Cohnella</taxon>
    </lineage>
</organism>
<evidence type="ECO:0000313" key="11">
    <source>
        <dbReference type="EMBL" id="MFC7149205.1"/>
    </source>
</evidence>
<feature type="region of interest" description="Disordered" evidence="8">
    <location>
        <begin position="67"/>
        <end position="87"/>
    </location>
</feature>
<dbReference type="InterPro" id="IPR042189">
    <property type="entry name" value="RNA_pol_sigma_70_r1_1_sf"/>
</dbReference>
<dbReference type="SUPFAM" id="SSF88946">
    <property type="entry name" value="Sigma2 domain of RNA polymerase sigma factors"/>
    <property type="match status" value="1"/>
</dbReference>
<dbReference type="NCBIfam" id="TIGR02937">
    <property type="entry name" value="sigma70-ECF"/>
    <property type="match status" value="1"/>
</dbReference>
<comment type="similarity">
    <text evidence="6">Belongs to the sigma-70 factor family. RpoD/SigA subfamily.</text>
</comment>
<dbReference type="Pfam" id="PF04545">
    <property type="entry name" value="Sigma70_r4"/>
    <property type="match status" value="1"/>
</dbReference>
<feature type="region of interest" description="Sigma-70 factor domain-2" evidence="6">
    <location>
        <begin position="142"/>
        <end position="212"/>
    </location>
</feature>
<keyword evidence="4 6" id="KW-0238">DNA-binding</keyword>
<evidence type="ECO:0000313" key="12">
    <source>
        <dbReference type="Proteomes" id="UP001596378"/>
    </source>
</evidence>
<dbReference type="NCBIfam" id="NF006666">
    <property type="entry name" value="PRK09210.1"/>
    <property type="match status" value="1"/>
</dbReference>
<feature type="short sequence motif" description="Interaction with polymerase core subunit RpoC" evidence="6">
    <location>
        <begin position="166"/>
        <end position="169"/>
    </location>
</feature>
<evidence type="ECO:0000259" key="10">
    <source>
        <dbReference type="PROSITE" id="PS00716"/>
    </source>
</evidence>
<dbReference type="InterPro" id="IPR028630">
    <property type="entry name" value="Sigma70_RpoD"/>
</dbReference>
<keyword evidence="12" id="KW-1185">Reference proteome</keyword>
<dbReference type="Proteomes" id="UP001596378">
    <property type="component" value="Unassembled WGS sequence"/>
</dbReference>
<reference evidence="12" key="1">
    <citation type="journal article" date="2019" name="Int. J. Syst. Evol. Microbiol.">
        <title>The Global Catalogue of Microorganisms (GCM) 10K type strain sequencing project: providing services to taxonomists for standard genome sequencing and annotation.</title>
        <authorList>
            <consortium name="The Broad Institute Genomics Platform"/>
            <consortium name="The Broad Institute Genome Sequencing Center for Infectious Disease"/>
            <person name="Wu L."/>
            <person name="Ma J."/>
        </authorList>
    </citation>
    <scope>NUCLEOTIDE SEQUENCE [LARGE SCALE GENOMIC DNA]</scope>
    <source>
        <strain evidence="12">KCTC 12907</strain>
    </source>
</reference>
<dbReference type="Gene3D" id="1.10.601.10">
    <property type="entry name" value="RNA Polymerase Primary Sigma Factor"/>
    <property type="match status" value="2"/>
</dbReference>
<dbReference type="InterPro" id="IPR036388">
    <property type="entry name" value="WH-like_DNA-bd_sf"/>
</dbReference>
<dbReference type="NCBIfam" id="TIGR02393">
    <property type="entry name" value="RpoD_Cterm"/>
    <property type="match status" value="1"/>
</dbReference>
<dbReference type="InterPro" id="IPR013325">
    <property type="entry name" value="RNA_pol_sigma_r2"/>
</dbReference>
<protein>
    <recommendedName>
        <fullName evidence="6">RNA polymerase sigma factor SigA</fullName>
    </recommendedName>
</protein>
<dbReference type="PROSITE" id="PS00716">
    <property type="entry name" value="SIGMA70_2"/>
    <property type="match status" value="1"/>
</dbReference>
<dbReference type="SUPFAM" id="SSF88659">
    <property type="entry name" value="Sigma3 and sigma4 domains of RNA polymerase sigma factors"/>
    <property type="match status" value="2"/>
</dbReference>
<dbReference type="PANTHER" id="PTHR30603:SF60">
    <property type="entry name" value="RNA POLYMERASE SIGMA FACTOR RPOD"/>
    <property type="match status" value="1"/>
</dbReference>
<dbReference type="PRINTS" id="PR00046">
    <property type="entry name" value="SIGMA70FCT"/>
</dbReference>
<evidence type="ECO:0000256" key="7">
    <source>
        <dbReference type="SAM" id="Coils"/>
    </source>
</evidence>
<keyword evidence="7" id="KW-0175">Coiled coil</keyword>
<evidence type="ECO:0000256" key="8">
    <source>
        <dbReference type="SAM" id="MobiDB-lite"/>
    </source>
</evidence>
<dbReference type="PANTHER" id="PTHR30603">
    <property type="entry name" value="RNA POLYMERASE SIGMA FACTOR RPO"/>
    <property type="match status" value="1"/>
</dbReference>
<keyword evidence="3 6" id="KW-0731">Sigma factor</keyword>
<dbReference type="InterPro" id="IPR050239">
    <property type="entry name" value="Sigma-70_RNA_pol_init_factors"/>
</dbReference>
<accession>A0ABW2FB97</accession>
<evidence type="ECO:0000256" key="1">
    <source>
        <dbReference type="ARBA" id="ARBA00022490"/>
    </source>
</evidence>
<dbReference type="InterPro" id="IPR000943">
    <property type="entry name" value="RNA_pol_sigma70"/>
</dbReference>
<dbReference type="CDD" id="cd06171">
    <property type="entry name" value="Sigma70_r4"/>
    <property type="match status" value="1"/>
</dbReference>
<name>A0ABW2FB97_9BACL</name>
<dbReference type="Gene3D" id="1.10.10.10">
    <property type="entry name" value="Winged helix-like DNA-binding domain superfamily/Winged helix DNA-binding domain"/>
    <property type="match status" value="2"/>
</dbReference>
<dbReference type="InterPro" id="IPR007624">
    <property type="entry name" value="RNA_pol_sigma70_r3"/>
</dbReference>
<evidence type="ECO:0000259" key="9">
    <source>
        <dbReference type="PROSITE" id="PS00715"/>
    </source>
</evidence>
<dbReference type="InterPro" id="IPR007630">
    <property type="entry name" value="RNA_pol_sigma70_r4"/>
</dbReference>
<evidence type="ECO:0000256" key="4">
    <source>
        <dbReference type="ARBA" id="ARBA00023125"/>
    </source>
</evidence>
<comment type="caution">
    <text evidence="11">The sequence shown here is derived from an EMBL/GenBank/DDBJ whole genome shotgun (WGS) entry which is preliminary data.</text>
</comment>
<feature type="DNA-binding region" description="H-T-H motif" evidence="6">
    <location>
        <begin position="336"/>
        <end position="355"/>
    </location>
</feature>
<dbReference type="HAMAP" id="MF_00963">
    <property type="entry name" value="Sigma70_RpoD_SigA"/>
    <property type="match status" value="1"/>
</dbReference>
<dbReference type="InterPro" id="IPR007127">
    <property type="entry name" value="RNA_pol_sigma_70_r1_1"/>
</dbReference>
<feature type="domain" description="RNA polymerase sigma-70" evidence="9">
    <location>
        <begin position="166"/>
        <end position="179"/>
    </location>
</feature>
<dbReference type="RefSeq" id="WP_378054198.1">
    <property type="nucleotide sequence ID" value="NZ_JBHMDN010000079.1"/>
</dbReference>
<feature type="compositionally biased region" description="Basic and acidic residues" evidence="8">
    <location>
        <begin position="67"/>
        <end position="77"/>
    </location>
</feature>
<dbReference type="Pfam" id="PF03979">
    <property type="entry name" value="Sigma70_r1_1"/>
    <property type="match status" value="1"/>
</dbReference>
<feature type="region of interest" description="Sigma-70 factor domain-3" evidence="6">
    <location>
        <begin position="221"/>
        <end position="297"/>
    </location>
</feature>
<dbReference type="Gene3D" id="1.10.220.120">
    <property type="entry name" value="Sigma-70 factor, region 1.1"/>
    <property type="match status" value="1"/>
</dbReference>
<dbReference type="InterPro" id="IPR014284">
    <property type="entry name" value="RNA_pol_sigma-70_dom"/>
</dbReference>
<dbReference type="InterPro" id="IPR007627">
    <property type="entry name" value="RNA_pol_sigma70_r2"/>
</dbReference>
<keyword evidence="5 6" id="KW-0804">Transcription</keyword>
<dbReference type="Pfam" id="PF00140">
    <property type="entry name" value="Sigma70_r1_2"/>
    <property type="match status" value="1"/>
</dbReference>